<protein>
    <recommendedName>
        <fullName evidence="3">Ubiquitin-like protease family profile domain-containing protein</fullName>
    </recommendedName>
</protein>
<feature type="domain" description="Ubiquitin-like protease family profile" evidence="3">
    <location>
        <begin position="106"/>
        <end position="278"/>
    </location>
</feature>
<dbReference type="AlphaFoldDB" id="A0A6C0HPC6"/>
<dbReference type="GO" id="GO:0006508">
    <property type="term" value="P:proteolysis"/>
    <property type="evidence" value="ECO:0007669"/>
    <property type="project" value="UniProtKB-KW"/>
</dbReference>
<proteinExistence type="predicted"/>
<dbReference type="InterPro" id="IPR038765">
    <property type="entry name" value="Papain-like_cys_pep_sf"/>
</dbReference>
<evidence type="ECO:0000313" key="4">
    <source>
        <dbReference type="EMBL" id="QHT82200.1"/>
    </source>
</evidence>
<dbReference type="Pfam" id="PF02902">
    <property type="entry name" value="Peptidase_C48"/>
    <property type="match status" value="1"/>
</dbReference>
<keyword evidence="1" id="KW-0645">Protease</keyword>
<dbReference type="Gene3D" id="3.40.395.10">
    <property type="entry name" value="Adenoviral Proteinase, Chain A"/>
    <property type="match status" value="1"/>
</dbReference>
<dbReference type="GO" id="GO:0008234">
    <property type="term" value="F:cysteine-type peptidase activity"/>
    <property type="evidence" value="ECO:0007669"/>
    <property type="project" value="InterPro"/>
</dbReference>
<dbReference type="InterPro" id="IPR003653">
    <property type="entry name" value="Peptidase_C48_C"/>
</dbReference>
<accession>A0A6C0HPC6</accession>
<evidence type="ECO:0000256" key="1">
    <source>
        <dbReference type="ARBA" id="ARBA00022670"/>
    </source>
</evidence>
<keyword evidence="2" id="KW-0378">Hydrolase</keyword>
<reference evidence="4" key="1">
    <citation type="journal article" date="2020" name="Nature">
        <title>Giant virus diversity and host interactions through global metagenomics.</title>
        <authorList>
            <person name="Schulz F."/>
            <person name="Roux S."/>
            <person name="Paez-Espino D."/>
            <person name="Jungbluth S."/>
            <person name="Walsh D.A."/>
            <person name="Denef V.J."/>
            <person name="McMahon K.D."/>
            <person name="Konstantinidis K.T."/>
            <person name="Eloe-Fadrosh E.A."/>
            <person name="Kyrpides N.C."/>
            <person name="Woyke T."/>
        </authorList>
    </citation>
    <scope>NUCLEOTIDE SEQUENCE</scope>
    <source>
        <strain evidence="4">GVMAG-M-3300023184-161</strain>
    </source>
</reference>
<organism evidence="4">
    <name type="scientific">viral metagenome</name>
    <dbReference type="NCBI Taxonomy" id="1070528"/>
    <lineage>
        <taxon>unclassified sequences</taxon>
        <taxon>metagenomes</taxon>
        <taxon>organismal metagenomes</taxon>
    </lineage>
</organism>
<evidence type="ECO:0000259" key="3">
    <source>
        <dbReference type="PROSITE" id="PS50600"/>
    </source>
</evidence>
<dbReference type="EMBL" id="MN739997">
    <property type="protein sequence ID" value="QHT82200.1"/>
    <property type="molecule type" value="Genomic_DNA"/>
</dbReference>
<dbReference type="SUPFAM" id="SSF54001">
    <property type="entry name" value="Cysteine proteinases"/>
    <property type="match status" value="1"/>
</dbReference>
<evidence type="ECO:0000256" key="2">
    <source>
        <dbReference type="ARBA" id="ARBA00022801"/>
    </source>
</evidence>
<name>A0A6C0HPC6_9ZZZZ</name>
<dbReference type="PROSITE" id="PS50600">
    <property type="entry name" value="ULP_PROTEASE"/>
    <property type="match status" value="1"/>
</dbReference>
<sequence length="309" mass="35688">MSKKKNKSVHMHRKYTYVKKHAKGGRHTFKRASCAPGISAEATCLSKSALAIIKDAYNETNPTSKILYTDEKRIFKELKNKFREKCDNDVCIALSMRDFIPPEIYSKIIKSDFSPIAPKSWLKNKNEWLSGTDILNVMRQYESKYTCFKFLGPSPIDFDAEDSELQNTCVSEYLCKFNLQDYINKGKTKLGFILNTDTHDKGGSHWVALFLDYKKRIIFYFDSVGDPSPPEVIRLCNRIIEQANDMGVTLKFDQNAPKEHQFTNTECGVYCLYFIVAMITETHTYKCFKKHKITDKGMEKMRGGFFNIV</sequence>